<dbReference type="GO" id="GO:0005634">
    <property type="term" value="C:nucleus"/>
    <property type="evidence" value="ECO:0007669"/>
    <property type="project" value="TreeGrafter"/>
</dbReference>
<dbReference type="GO" id="GO:0005737">
    <property type="term" value="C:cytoplasm"/>
    <property type="evidence" value="ECO:0007669"/>
    <property type="project" value="TreeGrafter"/>
</dbReference>
<dbReference type="GO" id="GO:0003700">
    <property type="term" value="F:DNA-binding transcription factor activity"/>
    <property type="evidence" value="ECO:0007669"/>
    <property type="project" value="InterPro"/>
</dbReference>
<evidence type="ECO:0000313" key="7">
    <source>
        <dbReference type="Proteomes" id="UP001295740"/>
    </source>
</evidence>
<dbReference type="InterPro" id="IPR004827">
    <property type="entry name" value="bZIP"/>
</dbReference>
<accession>A0AAI8VJN3</accession>
<evidence type="ECO:0000313" key="6">
    <source>
        <dbReference type="EMBL" id="CAJ2506204.1"/>
    </source>
</evidence>
<dbReference type="PANTHER" id="PTHR24189:SF71">
    <property type="entry name" value="ANKYRIN REPEAT DOMAIN 39"/>
    <property type="match status" value="1"/>
</dbReference>
<sequence length="289" mass="31683">MERRRLQNRIAQRRFRQKQQQKAAEQAQANAPPTSSHHEITELHYEVKLPLSHDPTPEFPPPATTPRSVSSPAAGRSLCDLSAYGSLALLDNISFANMDNLDMSAIQMHGTRDDLVEMFLSRLGCKESMPTDSGVDSEGQAGWVSALHIAAQKGHDRVARALLQHNAEGNVKDSDGKTPLIHATIGGHKEVVSLLLTHGARIGNVDNEHRSALHWAVVHRRETLLKLLLDHAAGDLATIDGYDDSGRTPLHMAVDMDFEAGLQLLLEFGANVHYKARSQRQNDGLPGTS</sequence>
<comment type="caution">
    <text evidence="6">The sequence shown here is derived from an EMBL/GenBank/DDBJ whole genome shotgun (WGS) entry which is preliminary data.</text>
</comment>
<feature type="compositionally biased region" description="Low complexity" evidence="4">
    <location>
        <begin position="20"/>
        <end position="31"/>
    </location>
</feature>
<reference evidence="6" key="1">
    <citation type="submission" date="2023-10" db="EMBL/GenBank/DDBJ databases">
        <authorList>
            <person name="Hackl T."/>
        </authorList>
    </citation>
    <scope>NUCLEOTIDE SEQUENCE</scope>
</reference>
<keyword evidence="2 3" id="KW-0040">ANK repeat</keyword>
<dbReference type="PROSITE" id="PS50297">
    <property type="entry name" value="ANK_REP_REGION"/>
    <property type="match status" value="3"/>
</dbReference>
<dbReference type="PANTHER" id="PTHR24189">
    <property type="entry name" value="MYOTROPHIN"/>
    <property type="match status" value="1"/>
</dbReference>
<dbReference type="AlphaFoldDB" id="A0AAI8VJN3"/>
<feature type="repeat" description="ANK" evidence="3">
    <location>
        <begin position="142"/>
        <end position="174"/>
    </location>
</feature>
<proteinExistence type="predicted"/>
<dbReference type="InterPro" id="IPR002110">
    <property type="entry name" value="Ankyrin_rpt"/>
</dbReference>
<dbReference type="PROSITE" id="PS00036">
    <property type="entry name" value="BZIP_BASIC"/>
    <property type="match status" value="1"/>
</dbReference>
<dbReference type="EMBL" id="CAUWAG010000008">
    <property type="protein sequence ID" value="CAJ2506204.1"/>
    <property type="molecule type" value="Genomic_DNA"/>
</dbReference>
<dbReference type="InterPro" id="IPR050745">
    <property type="entry name" value="Multifunctional_regulatory"/>
</dbReference>
<dbReference type="SMART" id="SM00248">
    <property type="entry name" value="ANK"/>
    <property type="match status" value="4"/>
</dbReference>
<organism evidence="6 7">
    <name type="scientific">Anthostomella pinea</name>
    <dbReference type="NCBI Taxonomy" id="933095"/>
    <lineage>
        <taxon>Eukaryota</taxon>
        <taxon>Fungi</taxon>
        <taxon>Dikarya</taxon>
        <taxon>Ascomycota</taxon>
        <taxon>Pezizomycotina</taxon>
        <taxon>Sordariomycetes</taxon>
        <taxon>Xylariomycetidae</taxon>
        <taxon>Xylariales</taxon>
        <taxon>Xylariaceae</taxon>
        <taxon>Anthostomella</taxon>
    </lineage>
</organism>
<keyword evidence="1" id="KW-0677">Repeat</keyword>
<feature type="region of interest" description="Disordered" evidence="4">
    <location>
        <begin position="51"/>
        <end position="74"/>
    </location>
</feature>
<dbReference type="PROSITE" id="PS50088">
    <property type="entry name" value="ANK_REPEAT"/>
    <property type="match status" value="3"/>
</dbReference>
<dbReference type="Pfam" id="PF12796">
    <property type="entry name" value="Ank_2"/>
    <property type="match status" value="1"/>
</dbReference>
<gene>
    <name evidence="6" type="ORF">KHLLAP_LOCUS6672</name>
</gene>
<dbReference type="Pfam" id="PF00023">
    <property type="entry name" value="Ank"/>
    <property type="match status" value="1"/>
</dbReference>
<dbReference type="Proteomes" id="UP001295740">
    <property type="component" value="Unassembled WGS sequence"/>
</dbReference>
<evidence type="ECO:0000259" key="5">
    <source>
        <dbReference type="PROSITE" id="PS00036"/>
    </source>
</evidence>
<name>A0AAI8VJN3_9PEZI</name>
<keyword evidence="7" id="KW-1185">Reference proteome</keyword>
<dbReference type="Gene3D" id="1.25.40.20">
    <property type="entry name" value="Ankyrin repeat-containing domain"/>
    <property type="match status" value="1"/>
</dbReference>
<feature type="region of interest" description="Disordered" evidence="4">
    <location>
        <begin position="1"/>
        <end position="38"/>
    </location>
</feature>
<dbReference type="SUPFAM" id="SSF48403">
    <property type="entry name" value="Ankyrin repeat"/>
    <property type="match status" value="1"/>
</dbReference>
<evidence type="ECO:0000256" key="2">
    <source>
        <dbReference type="ARBA" id="ARBA00023043"/>
    </source>
</evidence>
<feature type="repeat" description="ANK" evidence="3">
    <location>
        <begin position="245"/>
        <end position="277"/>
    </location>
</feature>
<evidence type="ECO:0000256" key="3">
    <source>
        <dbReference type="PROSITE-ProRule" id="PRU00023"/>
    </source>
</evidence>
<feature type="repeat" description="ANK" evidence="3">
    <location>
        <begin position="175"/>
        <end position="207"/>
    </location>
</feature>
<dbReference type="InterPro" id="IPR036770">
    <property type="entry name" value="Ankyrin_rpt-contain_sf"/>
</dbReference>
<protein>
    <submittedName>
        <fullName evidence="6">Uu.00g003340.m01.CDS01</fullName>
    </submittedName>
</protein>
<evidence type="ECO:0000256" key="4">
    <source>
        <dbReference type="SAM" id="MobiDB-lite"/>
    </source>
</evidence>
<evidence type="ECO:0000256" key="1">
    <source>
        <dbReference type="ARBA" id="ARBA00022737"/>
    </source>
</evidence>
<feature type="domain" description="BZIP" evidence="5">
    <location>
        <begin position="3"/>
        <end position="18"/>
    </location>
</feature>